<dbReference type="Proteomes" id="UP000461670">
    <property type="component" value="Unassembled WGS sequence"/>
</dbReference>
<reference evidence="3" key="1">
    <citation type="journal article" date="2020" name="MBio">
        <title>Horizontal gene transfer to a defensive symbiont with a reduced genome amongst a multipartite beetle microbiome.</title>
        <authorList>
            <person name="Waterworth S.C."/>
            <person name="Florez L.V."/>
            <person name="Rees E.R."/>
            <person name="Hertweck C."/>
            <person name="Kaltenpoth M."/>
            <person name="Kwan J.C."/>
        </authorList>
    </citation>
    <scope>NUCLEOTIDE SEQUENCE [LARGE SCALE GENOMIC DNA]</scope>
</reference>
<dbReference type="EMBL" id="WNDQ01000026">
    <property type="protein sequence ID" value="KAF1021078.1"/>
    <property type="molecule type" value="Genomic_DNA"/>
</dbReference>
<evidence type="ECO:0000313" key="2">
    <source>
        <dbReference type="EMBL" id="KAF1021078.1"/>
    </source>
</evidence>
<comment type="caution">
    <text evidence="2">The sequence shown here is derived from an EMBL/GenBank/DDBJ whole genome shotgun (WGS) entry which is preliminary data.</text>
</comment>
<dbReference type="AlphaFoldDB" id="A0A7V8FNM3"/>
<organism evidence="2 3">
    <name type="scientific">Paracidovorax wautersii</name>
    <dbReference type="NCBI Taxonomy" id="1177982"/>
    <lineage>
        <taxon>Bacteria</taxon>
        <taxon>Pseudomonadati</taxon>
        <taxon>Pseudomonadota</taxon>
        <taxon>Betaproteobacteria</taxon>
        <taxon>Burkholderiales</taxon>
        <taxon>Comamonadaceae</taxon>
        <taxon>Paracidovorax</taxon>
    </lineage>
</organism>
<protein>
    <submittedName>
        <fullName evidence="2">Uncharacterized protein</fullName>
    </submittedName>
</protein>
<feature type="region of interest" description="Disordered" evidence="1">
    <location>
        <begin position="1"/>
        <end position="27"/>
    </location>
</feature>
<evidence type="ECO:0000313" key="3">
    <source>
        <dbReference type="Proteomes" id="UP000461670"/>
    </source>
</evidence>
<name>A0A7V8FNM3_9BURK</name>
<gene>
    <name evidence="2" type="ORF">GAK30_02102</name>
</gene>
<proteinExistence type="predicted"/>
<accession>A0A7V8FNM3</accession>
<sequence>MAAPSTTPGSTSGSSSRPPKMGLSGRPVRTMASAAGVPTANASTVATAVTFSDSSSPLTKAACANTALNQCSV</sequence>
<feature type="compositionally biased region" description="Low complexity" evidence="1">
    <location>
        <begin position="1"/>
        <end position="16"/>
    </location>
</feature>
<evidence type="ECO:0000256" key="1">
    <source>
        <dbReference type="SAM" id="MobiDB-lite"/>
    </source>
</evidence>